<dbReference type="Proteomes" id="UP001153269">
    <property type="component" value="Unassembled WGS sequence"/>
</dbReference>
<accession>A0A9N7YCQ2</accession>
<feature type="region of interest" description="Disordered" evidence="1">
    <location>
        <begin position="45"/>
        <end position="67"/>
    </location>
</feature>
<feature type="region of interest" description="Disordered" evidence="1">
    <location>
        <begin position="96"/>
        <end position="117"/>
    </location>
</feature>
<keyword evidence="3" id="KW-1185">Reference proteome</keyword>
<evidence type="ECO:0000256" key="1">
    <source>
        <dbReference type="SAM" id="MobiDB-lite"/>
    </source>
</evidence>
<reference evidence="2" key="1">
    <citation type="submission" date="2020-03" db="EMBL/GenBank/DDBJ databases">
        <authorList>
            <person name="Weist P."/>
        </authorList>
    </citation>
    <scope>NUCLEOTIDE SEQUENCE</scope>
</reference>
<organism evidence="2 3">
    <name type="scientific">Pleuronectes platessa</name>
    <name type="common">European plaice</name>
    <dbReference type="NCBI Taxonomy" id="8262"/>
    <lineage>
        <taxon>Eukaryota</taxon>
        <taxon>Metazoa</taxon>
        <taxon>Chordata</taxon>
        <taxon>Craniata</taxon>
        <taxon>Vertebrata</taxon>
        <taxon>Euteleostomi</taxon>
        <taxon>Actinopterygii</taxon>
        <taxon>Neopterygii</taxon>
        <taxon>Teleostei</taxon>
        <taxon>Neoteleostei</taxon>
        <taxon>Acanthomorphata</taxon>
        <taxon>Carangaria</taxon>
        <taxon>Pleuronectiformes</taxon>
        <taxon>Pleuronectoidei</taxon>
        <taxon>Pleuronectidae</taxon>
        <taxon>Pleuronectes</taxon>
    </lineage>
</organism>
<comment type="caution">
    <text evidence="2">The sequence shown here is derived from an EMBL/GenBank/DDBJ whole genome shotgun (WGS) entry which is preliminary data.</text>
</comment>
<feature type="compositionally biased region" description="Basic residues" evidence="1">
    <location>
        <begin position="50"/>
        <end position="67"/>
    </location>
</feature>
<protein>
    <submittedName>
        <fullName evidence="2">Uncharacterized protein</fullName>
    </submittedName>
</protein>
<proteinExistence type="predicted"/>
<dbReference type="AlphaFoldDB" id="A0A9N7YCQ2"/>
<evidence type="ECO:0000313" key="2">
    <source>
        <dbReference type="EMBL" id="CAB1419509.1"/>
    </source>
</evidence>
<gene>
    <name evidence="2" type="ORF">PLEPLA_LOCUS7340</name>
</gene>
<dbReference type="EMBL" id="CADEAL010000393">
    <property type="protein sequence ID" value="CAB1419509.1"/>
    <property type="molecule type" value="Genomic_DNA"/>
</dbReference>
<evidence type="ECO:0000313" key="3">
    <source>
        <dbReference type="Proteomes" id="UP001153269"/>
    </source>
</evidence>
<name>A0A9N7YCQ2_PLEPL</name>
<sequence>MVLPATSEPDELSGVKAFVSGSLADEQTAHRSFLSLLGVAAKFEEDRGGEKKKKKKKKRKKKRGGRKWRGLRISGALYMQAAGGLQKWEGGLLEGARFGRVPGSPMKDHNSSRFTGH</sequence>